<keyword evidence="3 7" id="KW-0812">Transmembrane</keyword>
<feature type="binding site" evidence="6">
    <location>
        <position position="21"/>
    </location>
    <ligand>
        <name>Na(+)</name>
        <dbReference type="ChEBI" id="CHEBI:29101"/>
        <label>1</label>
    </ligand>
</feature>
<keyword evidence="9" id="KW-1185">Reference proteome</keyword>
<feature type="binding site" evidence="6">
    <location>
        <position position="22"/>
    </location>
    <ligand>
        <name>Na(+)</name>
        <dbReference type="ChEBI" id="CHEBI:29101"/>
        <label>1</label>
    </ligand>
</feature>
<dbReference type="SUPFAM" id="SSF161070">
    <property type="entry name" value="SNF-like"/>
    <property type="match status" value="1"/>
</dbReference>
<dbReference type="GeneTree" id="ENSGT00940000165466"/>
<keyword evidence="6" id="KW-0915">Sodium</keyword>
<dbReference type="GO" id="GO:0046872">
    <property type="term" value="F:metal ion binding"/>
    <property type="evidence" value="ECO:0007669"/>
    <property type="project" value="UniProtKB-KW"/>
</dbReference>
<proteinExistence type="predicted"/>
<dbReference type="PROSITE" id="PS50267">
    <property type="entry name" value="NA_NEUROTRAN_SYMP_3"/>
    <property type="match status" value="1"/>
</dbReference>
<evidence type="ECO:0000313" key="9">
    <source>
        <dbReference type="Proteomes" id="UP000694388"/>
    </source>
</evidence>
<comment type="subcellular location">
    <subcellularLocation>
        <location evidence="1">Membrane</location>
        <topology evidence="1">Multi-pass membrane protein</topology>
    </subcellularLocation>
</comment>
<dbReference type="GO" id="GO:0005283">
    <property type="term" value="F:amino acid:sodium symporter activity"/>
    <property type="evidence" value="ECO:0007669"/>
    <property type="project" value="TreeGrafter"/>
</dbReference>
<evidence type="ECO:0000256" key="7">
    <source>
        <dbReference type="SAM" id="Phobius"/>
    </source>
</evidence>
<dbReference type="InterPro" id="IPR037272">
    <property type="entry name" value="SNS_sf"/>
</dbReference>
<dbReference type="GO" id="GO:0005886">
    <property type="term" value="C:plasma membrane"/>
    <property type="evidence" value="ECO:0007669"/>
    <property type="project" value="TreeGrafter"/>
</dbReference>
<evidence type="ECO:0000256" key="4">
    <source>
        <dbReference type="ARBA" id="ARBA00022989"/>
    </source>
</evidence>
<evidence type="ECO:0000313" key="8">
    <source>
        <dbReference type="Ensembl" id="ENSEBUP00000007149.1"/>
    </source>
</evidence>
<protein>
    <submittedName>
        <fullName evidence="8">Uncharacterized protein</fullName>
    </submittedName>
</protein>
<evidence type="ECO:0000256" key="5">
    <source>
        <dbReference type="ARBA" id="ARBA00023136"/>
    </source>
</evidence>
<evidence type="ECO:0000256" key="6">
    <source>
        <dbReference type="PIRSR" id="PIRSR600175-1"/>
    </source>
</evidence>
<dbReference type="GO" id="GO:0089718">
    <property type="term" value="P:amino acid import across plasma membrane"/>
    <property type="evidence" value="ECO:0007669"/>
    <property type="project" value="TreeGrafter"/>
</dbReference>
<keyword evidence="6" id="KW-0479">Metal-binding</keyword>
<dbReference type="PANTHER" id="PTHR11616:SF303">
    <property type="entry name" value="SODIUM- AND CHLORIDE-DEPENDENT GABA TRANSPORTER INE"/>
    <property type="match status" value="1"/>
</dbReference>
<feature type="transmembrane region" description="Helical" evidence="7">
    <location>
        <begin position="259"/>
        <end position="287"/>
    </location>
</feature>
<name>A0A8C4NI93_EPTBU</name>
<keyword evidence="2" id="KW-0813">Transport</keyword>
<sequence>MPFSPFWSVAFFIMLIFLGLDSQFAMVEVAVMFVMDSNAPFLHGILHRKEIVVFMICFAGFLLGLPMVTQAGIYFFQLVDHHSSIVTLVFIAFFEVIAVCWLYGIPLLSRNVQEMTGKKPALLFRVCWYFVSPCLVLIILVFSLIRYEPVHYGGYTYPSWAVVLGWLITIFCIIWIPLGIIHTLATSSGTPWQVKMGWGIIHTLATSSGTPWQVKMQTESRLAVIFVILSVCIYVHHLNNDLLNQTPPPPHVPYLKLKMTYYTLSSLVCFSLPLLAVYILIMCLLVFRAQN</sequence>
<dbReference type="InterPro" id="IPR000175">
    <property type="entry name" value="Na/ntran_symport"/>
</dbReference>
<dbReference type="PANTHER" id="PTHR11616">
    <property type="entry name" value="SODIUM/CHLORIDE DEPENDENT TRANSPORTER"/>
    <property type="match status" value="1"/>
</dbReference>
<feature type="transmembrane region" description="Helical" evidence="7">
    <location>
        <begin position="51"/>
        <end position="76"/>
    </location>
</feature>
<accession>A0A8C4NI93</accession>
<dbReference type="PRINTS" id="PR00176">
    <property type="entry name" value="NANEUSMPORT"/>
</dbReference>
<dbReference type="Ensembl" id="ENSEBUT00000007621.1">
    <property type="protein sequence ID" value="ENSEBUP00000007149.1"/>
    <property type="gene ID" value="ENSEBUG00000004687.1"/>
</dbReference>
<feature type="transmembrane region" description="Helical" evidence="7">
    <location>
        <begin position="157"/>
        <end position="178"/>
    </location>
</feature>
<dbReference type="Pfam" id="PF00209">
    <property type="entry name" value="SNF"/>
    <property type="match status" value="1"/>
</dbReference>
<feature type="binding site" evidence="6">
    <location>
        <position position="18"/>
    </location>
    <ligand>
        <name>Na(+)</name>
        <dbReference type="ChEBI" id="CHEBI:29101"/>
        <label>1</label>
    </ligand>
</feature>
<evidence type="ECO:0000256" key="3">
    <source>
        <dbReference type="ARBA" id="ARBA00022692"/>
    </source>
</evidence>
<feature type="transmembrane region" description="Helical" evidence="7">
    <location>
        <begin position="222"/>
        <end position="239"/>
    </location>
</feature>
<keyword evidence="4 7" id="KW-1133">Transmembrane helix</keyword>
<reference evidence="8" key="1">
    <citation type="submission" date="2025-08" db="UniProtKB">
        <authorList>
            <consortium name="Ensembl"/>
        </authorList>
    </citation>
    <scope>IDENTIFICATION</scope>
</reference>
<dbReference type="OMA" id="ECICHIG"/>
<feature type="transmembrane region" description="Helical" evidence="7">
    <location>
        <begin position="82"/>
        <end position="105"/>
    </location>
</feature>
<keyword evidence="5 7" id="KW-0472">Membrane</keyword>
<feature type="transmembrane region" description="Helical" evidence="7">
    <location>
        <begin position="6"/>
        <end position="31"/>
    </location>
</feature>
<dbReference type="AlphaFoldDB" id="A0A8C4NI93"/>
<reference evidence="8" key="2">
    <citation type="submission" date="2025-09" db="UniProtKB">
        <authorList>
            <consortium name="Ensembl"/>
        </authorList>
    </citation>
    <scope>IDENTIFICATION</scope>
</reference>
<organism evidence="8 9">
    <name type="scientific">Eptatretus burgeri</name>
    <name type="common">Inshore hagfish</name>
    <dbReference type="NCBI Taxonomy" id="7764"/>
    <lineage>
        <taxon>Eukaryota</taxon>
        <taxon>Metazoa</taxon>
        <taxon>Chordata</taxon>
        <taxon>Craniata</taxon>
        <taxon>Vertebrata</taxon>
        <taxon>Cyclostomata</taxon>
        <taxon>Myxini</taxon>
        <taxon>Myxiniformes</taxon>
        <taxon>Myxinidae</taxon>
        <taxon>Eptatretinae</taxon>
        <taxon>Eptatretus</taxon>
    </lineage>
</organism>
<dbReference type="Proteomes" id="UP000694388">
    <property type="component" value="Unplaced"/>
</dbReference>
<evidence type="ECO:0000256" key="2">
    <source>
        <dbReference type="ARBA" id="ARBA00022448"/>
    </source>
</evidence>
<evidence type="ECO:0000256" key="1">
    <source>
        <dbReference type="ARBA" id="ARBA00004141"/>
    </source>
</evidence>
<feature type="transmembrane region" description="Helical" evidence="7">
    <location>
        <begin position="126"/>
        <end position="145"/>
    </location>
</feature>